<keyword evidence="2 5" id="KW-0489">Methyltransferase</keyword>
<dbReference type="PANTHER" id="PTHR11061">
    <property type="entry name" value="RNA M5U METHYLTRANSFERASE"/>
    <property type="match status" value="1"/>
</dbReference>
<dbReference type="SUPFAM" id="SSF50249">
    <property type="entry name" value="Nucleic acid-binding proteins"/>
    <property type="match status" value="1"/>
</dbReference>
<dbReference type="PROSITE" id="PS50926">
    <property type="entry name" value="TRAM"/>
    <property type="match status" value="1"/>
</dbReference>
<proteinExistence type="inferred from homology"/>
<dbReference type="PANTHER" id="PTHR11061:SF49">
    <property type="entry name" value="23S RRNA (URACIL(1939)-C(5))-METHYLTRANSFERASE RLMD"/>
    <property type="match status" value="1"/>
</dbReference>
<dbReference type="Gene3D" id="3.40.50.150">
    <property type="entry name" value="Vaccinia Virus protein VP39"/>
    <property type="match status" value="1"/>
</dbReference>
<evidence type="ECO:0000256" key="6">
    <source>
        <dbReference type="PROSITE-ProRule" id="PRU10015"/>
    </source>
</evidence>
<keyword evidence="1" id="KW-0004">4Fe-4S</keyword>
<dbReference type="InterPro" id="IPR012340">
    <property type="entry name" value="NA-bd_OB-fold"/>
</dbReference>
<dbReference type="RefSeq" id="WP_199382714.1">
    <property type="nucleotide sequence ID" value="NZ_JAEMHM010000003.1"/>
</dbReference>
<comment type="similarity">
    <text evidence="5">Belongs to the class I-like SAM-binding methyltransferase superfamily. RNA M5U methyltransferase family.</text>
</comment>
<reference evidence="8" key="1">
    <citation type="submission" date="2020-12" db="EMBL/GenBank/DDBJ databases">
        <title>Geomonas sp. Red875, isolated from river sediment.</title>
        <authorList>
            <person name="Xu Z."/>
            <person name="Zhang Z."/>
            <person name="Masuda Y."/>
            <person name="Itoh H."/>
            <person name="Senoo K."/>
        </authorList>
    </citation>
    <scope>NUCLEOTIDE SEQUENCE</scope>
    <source>
        <strain evidence="8">Red875</strain>
    </source>
</reference>
<keyword evidence="1" id="KW-0411">Iron-sulfur</keyword>
<evidence type="ECO:0000256" key="5">
    <source>
        <dbReference type="PROSITE-ProRule" id="PRU01024"/>
    </source>
</evidence>
<dbReference type="InterPro" id="IPR010280">
    <property type="entry name" value="U5_MeTrfase_fam"/>
</dbReference>
<keyword evidence="4 5" id="KW-0949">S-adenosyl-L-methionine</keyword>
<dbReference type="PROSITE" id="PS01230">
    <property type="entry name" value="TRMA_1"/>
    <property type="match status" value="1"/>
</dbReference>
<dbReference type="EC" id="2.1.1.190" evidence="8"/>
<organism evidence="8 9">
    <name type="scientific">Geomesophilobacter sediminis</name>
    <dbReference type="NCBI Taxonomy" id="2798584"/>
    <lineage>
        <taxon>Bacteria</taxon>
        <taxon>Pseudomonadati</taxon>
        <taxon>Thermodesulfobacteriota</taxon>
        <taxon>Desulfuromonadia</taxon>
        <taxon>Geobacterales</taxon>
        <taxon>Geobacteraceae</taxon>
        <taxon>Geomesophilobacter</taxon>
    </lineage>
</organism>
<keyword evidence="9" id="KW-1185">Reference proteome</keyword>
<dbReference type="InterPro" id="IPR030390">
    <property type="entry name" value="MeTrfase_TrmA_AS"/>
</dbReference>
<dbReference type="Proteomes" id="UP000636888">
    <property type="component" value="Unassembled WGS sequence"/>
</dbReference>
<evidence type="ECO:0000256" key="1">
    <source>
        <dbReference type="ARBA" id="ARBA00022485"/>
    </source>
</evidence>
<dbReference type="NCBIfam" id="TIGR00479">
    <property type="entry name" value="rumA"/>
    <property type="match status" value="1"/>
</dbReference>
<dbReference type="GO" id="GO:0051539">
    <property type="term" value="F:4 iron, 4 sulfur cluster binding"/>
    <property type="evidence" value="ECO:0007669"/>
    <property type="project" value="UniProtKB-KW"/>
</dbReference>
<feature type="binding site" evidence="5">
    <location>
        <position position="272"/>
    </location>
    <ligand>
        <name>S-adenosyl-L-methionine</name>
        <dbReference type="ChEBI" id="CHEBI:59789"/>
    </ligand>
</feature>
<dbReference type="InterPro" id="IPR002792">
    <property type="entry name" value="TRAM_dom"/>
</dbReference>
<dbReference type="InterPro" id="IPR029063">
    <property type="entry name" value="SAM-dependent_MTases_sf"/>
</dbReference>
<dbReference type="Gene3D" id="2.40.50.1070">
    <property type="match status" value="1"/>
</dbReference>
<dbReference type="AlphaFoldDB" id="A0A8J7LXX4"/>
<feature type="binding site" evidence="5">
    <location>
        <position position="370"/>
    </location>
    <ligand>
        <name>S-adenosyl-L-methionine</name>
        <dbReference type="ChEBI" id="CHEBI:59789"/>
    </ligand>
</feature>
<dbReference type="SUPFAM" id="SSF53335">
    <property type="entry name" value="S-adenosyl-L-methionine-dependent methyltransferases"/>
    <property type="match status" value="1"/>
</dbReference>
<dbReference type="Gene3D" id="2.40.50.140">
    <property type="entry name" value="Nucleic acid-binding proteins"/>
    <property type="match status" value="1"/>
</dbReference>
<dbReference type="GO" id="GO:0070475">
    <property type="term" value="P:rRNA base methylation"/>
    <property type="evidence" value="ECO:0007669"/>
    <property type="project" value="TreeGrafter"/>
</dbReference>
<dbReference type="Pfam" id="PF05958">
    <property type="entry name" value="tRNA_U5-meth_tr"/>
    <property type="match status" value="1"/>
</dbReference>
<protein>
    <submittedName>
        <fullName evidence="8">23S rRNA (Uracil(1939)-C(5))-methyltransferase RlmD</fullName>
        <ecNumber evidence="8">2.1.1.190</ecNumber>
    </submittedName>
</protein>
<dbReference type="FunFam" id="3.40.50.150:FF:000009">
    <property type="entry name" value="23S rRNA (Uracil(1939)-C(5))-methyltransferase RlmD"/>
    <property type="match status" value="1"/>
</dbReference>
<sequence>MSDPVIDIERMCYGGAGIGRIEGKACFTQFTAPGDRARVRVTREKKNFAEAELVEILEPSGVRTEPPCPYFGSCGGCNWQHLAYAEQLKQKHEIFAGTVARIGGLEGVEILPTLASPIEYQYRSRIQLKLVVQQAGVQFGFFRGGTHEVIDIPAGCRIADSVLNRILNEFRPVLPRFAAKERIPQIDLALGDDGSSIAILHLQGSCTPELLERISALRTELPSVSGLFLRESGRGNLVRVFGVERLSYRIPEGLFPGGRALALSFGRGGFSQVNLRQNLNLIRTVAEWCECSGRERVLDLYCGNGNLSLPIASMVQEVIGVEGFAPSVADARTNASENGIANATYLAEDAAKALRRMKAAGERFDVAILDPPRTGAQEVSLLAELGPRRIIYVSCDPPTLARDLAALVAKGYRALKALPVDMFPQTYHLESVTLLAKS</sequence>
<accession>A0A8J7LXX4</accession>
<feature type="binding site" evidence="5">
    <location>
        <position position="322"/>
    </location>
    <ligand>
        <name>S-adenosyl-L-methionine</name>
        <dbReference type="ChEBI" id="CHEBI:59789"/>
    </ligand>
</feature>
<evidence type="ECO:0000313" key="8">
    <source>
        <dbReference type="EMBL" id="MBJ6723871.1"/>
    </source>
</evidence>
<keyword evidence="3 5" id="KW-0808">Transferase</keyword>
<gene>
    <name evidence="8" type="primary">rlmD</name>
    <name evidence="8" type="ORF">JFN93_04040</name>
</gene>
<dbReference type="GO" id="GO:0070041">
    <property type="term" value="F:rRNA (uridine-C5-)-methyltransferase activity"/>
    <property type="evidence" value="ECO:0007669"/>
    <property type="project" value="TreeGrafter"/>
</dbReference>
<dbReference type="InterPro" id="IPR030391">
    <property type="entry name" value="MeTrfase_TrmA_CS"/>
</dbReference>
<dbReference type="CDD" id="cd02440">
    <property type="entry name" value="AdoMet_MTases"/>
    <property type="match status" value="1"/>
</dbReference>
<comment type="caution">
    <text evidence="8">The sequence shown here is derived from an EMBL/GenBank/DDBJ whole genome shotgun (WGS) entry which is preliminary data.</text>
</comment>
<feature type="active site" description="Nucleophile" evidence="5">
    <location>
        <position position="395"/>
    </location>
</feature>
<dbReference type="PROSITE" id="PS51687">
    <property type="entry name" value="SAM_MT_RNA_M5U"/>
    <property type="match status" value="1"/>
</dbReference>
<feature type="active site" evidence="6">
    <location>
        <position position="395"/>
    </location>
</feature>
<evidence type="ECO:0000256" key="4">
    <source>
        <dbReference type="ARBA" id="ARBA00022691"/>
    </source>
</evidence>
<evidence type="ECO:0000259" key="7">
    <source>
        <dbReference type="PROSITE" id="PS50926"/>
    </source>
</evidence>
<dbReference type="EMBL" id="JAEMHM010000003">
    <property type="protein sequence ID" value="MBJ6723871.1"/>
    <property type="molecule type" value="Genomic_DNA"/>
</dbReference>
<feature type="domain" description="TRAM" evidence="7">
    <location>
        <begin position="1"/>
        <end position="55"/>
    </location>
</feature>
<dbReference type="PROSITE" id="PS01231">
    <property type="entry name" value="TRMA_2"/>
    <property type="match status" value="1"/>
</dbReference>
<dbReference type="Pfam" id="PF01938">
    <property type="entry name" value="TRAM"/>
    <property type="match status" value="1"/>
</dbReference>
<evidence type="ECO:0000256" key="2">
    <source>
        <dbReference type="ARBA" id="ARBA00022603"/>
    </source>
</evidence>
<keyword evidence="1" id="KW-0479">Metal-binding</keyword>
<feature type="binding site" evidence="5">
    <location>
        <position position="301"/>
    </location>
    <ligand>
        <name>S-adenosyl-L-methionine</name>
        <dbReference type="ChEBI" id="CHEBI:59789"/>
    </ligand>
</feature>
<name>A0A8J7LXX4_9BACT</name>
<keyword evidence="1" id="KW-0408">Iron</keyword>
<evidence type="ECO:0000313" key="9">
    <source>
        <dbReference type="Proteomes" id="UP000636888"/>
    </source>
</evidence>
<evidence type="ECO:0000256" key="3">
    <source>
        <dbReference type="ARBA" id="ARBA00022679"/>
    </source>
</evidence>